<dbReference type="InterPro" id="IPR008250">
    <property type="entry name" value="ATPase_P-typ_transduc_dom_A_sf"/>
</dbReference>
<dbReference type="InterPro" id="IPR027256">
    <property type="entry name" value="P-typ_ATPase_IB"/>
</dbReference>
<keyword evidence="5" id="KW-0547">Nucleotide-binding</keyword>
<dbReference type="NCBIfam" id="TIGR01494">
    <property type="entry name" value="ATPase_P-type"/>
    <property type="match status" value="1"/>
</dbReference>
<evidence type="ECO:0000256" key="4">
    <source>
        <dbReference type="ARBA" id="ARBA00022723"/>
    </source>
</evidence>
<dbReference type="SUPFAM" id="SSF81653">
    <property type="entry name" value="Calcium ATPase, transduction domain A"/>
    <property type="match status" value="1"/>
</dbReference>
<evidence type="ECO:0000256" key="3">
    <source>
        <dbReference type="ARBA" id="ARBA00022692"/>
    </source>
</evidence>
<dbReference type="SUPFAM" id="SSF81665">
    <property type="entry name" value="Calcium ATPase, transmembrane domain M"/>
    <property type="match status" value="1"/>
</dbReference>
<dbReference type="EMBL" id="CAFBMC010000021">
    <property type="protein sequence ID" value="CAB4893965.1"/>
    <property type="molecule type" value="Genomic_DNA"/>
</dbReference>
<reference evidence="12" key="1">
    <citation type="submission" date="2020-05" db="EMBL/GenBank/DDBJ databases">
        <authorList>
            <person name="Chiriac C."/>
            <person name="Salcher M."/>
            <person name="Ghai R."/>
            <person name="Kavagutti S V."/>
        </authorList>
    </citation>
    <scope>NUCLEOTIDE SEQUENCE</scope>
</reference>
<evidence type="ECO:0000313" key="12">
    <source>
        <dbReference type="EMBL" id="CAB4893965.1"/>
    </source>
</evidence>
<evidence type="ECO:0000256" key="6">
    <source>
        <dbReference type="ARBA" id="ARBA00022840"/>
    </source>
</evidence>
<dbReference type="InterPro" id="IPR023214">
    <property type="entry name" value="HAD_sf"/>
</dbReference>
<keyword evidence="8 10" id="KW-1133">Transmembrane helix</keyword>
<dbReference type="InterPro" id="IPR017969">
    <property type="entry name" value="Heavy-metal-associated_CS"/>
</dbReference>
<dbReference type="CDD" id="cd00371">
    <property type="entry name" value="HMA"/>
    <property type="match status" value="1"/>
</dbReference>
<feature type="transmembrane region" description="Helical" evidence="10">
    <location>
        <begin position="400"/>
        <end position="422"/>
    </location>
</feature>
<dbReference type="InterPro" id="IPR036412">
    <property type="entry name" value="HAD-like_sf"/>
</dbReference>
<evidence type="ECO:0000256" key="2">
    <source>
        <dbReference type="ARBA" id="ARBA00006024"/>
    </source>
</evidence>
<feature type="domain" description="HMA" evidence="11">
    <location>
        <begin position="23"/>
        <end position="87"/>
    </location>
</feature>
<evidence type="ECO:0000256" key="7">
    <source>
        <dbReference type="ARBA" id="ARBA00022967"/>
    </source>
</evidence>
<comment type="subcellular location">
    <subcellularLocation>
        <location evidence="1">Endomembrane system</location>
        <topology evidence="1">Multi-pass membrane protein</topology>
    </subcellularLocation>
</comment>
<dbReference type="Pfam" id="PF00702">
    <property type="entry name" value="Hydrolase"/>
    <property type="match status" value="1"/>
</dbReference>
<dbReference type="PROSITE" id="PS00154">
    <property type="entry name" value="ATPASE_E1_E2"/>
    <property type="match status" value="1"/>
</dbReference>
<dbReference type="InterPro" id="IPR023299">
    <property type="entry name" value="ATPase_P-typ_cyto_dom_N"/>
</dbReference>
<keyword evidence="9 10" id="KW-0472">Membrane</keyword>
<evidence type="ECO:0000259" key="11">
    <source>
        <dbReference type="PROSITE" id="PS50846"/>
    </source>
</evidence>
<feature type="transmembrane region" description="Helical" evidence="10">
    <location>
        <begin position="171"/>
        <end position="194"/>
    </location>
</feature>
<feature type="transmembrane region" description="Helical" evidence="10">
    <location>
        <begin position="367"/>
        <end position="388"/>
    </location>
</feature>
<dbReference type="GO" id="GO:0016887">
    <property type="term" value="F:ATP hydrolysis activity"/>
    <property type="evidence" value="ECO:0007669"/>
    <property type="project" value="InterPro"/>
</dbReference>
<dbReference type="PANTHER" id="PTHR43520:SF8">
    <property type="entry name" value="P-TYPE CU(+) TRANSPORTER"/>
    <property type="match status" value="1"/>
</dbReference>
<keyword evidence="6" id="KW-0067">ATP-binding</keyword>
<dbReference type="InterPro" id="IPR059000">
    <property type="entry name" value="ATPase_P-type_domA"/>
</dbReference>
<dbReference type="NCBIfam" id="TIGR01511">
    <property type="entry name" value="ATPase-IB1_Cu"/>
    <property type="match status" value="1"/>
</dbReference>
<feature type="transmembrane region" description="Helical" evidence="10">
    <location>
        <begin position="706"/>
        <end position="723"/>
    </location>
</feature>
<evidence type="ECO:0000256" key="8">
    <source>
        <dbReference type="ARBA" id="ARBA00022989"/>
    </source>
</evidence>
<dbReference type="Gene3D" id="3.40.1110.10">
    <property type="entry name" value="Calcium-transporting ATPase, cytoplasmic domain N"/>
    <property type="match status" value="1"/>
</dbReference>
<dbReference type="Gene3D" id="2.70.150.10">
    <property type="entry name" value="Calcium-transporting ATPase, cytoplasmic transduction domain A"/>
    <property type="match status" value="1"/>
</dbReference>
<dbReference type="InterPro" id="IPR001757">
    <property type="entry name" value="P_typ_ATPase"/>
</dbReference>
<dbReference type="InterPro" id="IPR036163">
    <property type="entry name" value="HMA_dom_sf"/>
</dbReference>
<dbReference type="FunFam" id="3.30.70.100:FF:000005">
    <property type="entry name" value="Copper-exporting P-type ATPase A"/>
    <property type="match status" value="1"/>
</dbReference>
<dbReference type="PRINTS" id="PR00943">
    <property type="entry name" value="CUATPASE"/>
</dbReference>
<feature type="transmembrane region" description="Helical" evidence="10">
    <location>
        <begin position="214"/>
        <end position="233"/>
    </location>
</feature>
<dbReference type="SUPFAM" id="SSF55008">
    <property type="entry name" value="HMA, heavy metal-associated domain"/>
    <property type="match status" value="1"/>
</dbReference>
<dbReference type="GO" id="GO:0012505">
    <property type="term" value="C:endomembrane system"/>
    <property type="evidence" value="ECO:0007669"/>
    <property type="project" value="UniProtKB-SubCell"/>
</dbReference>
<sequence length="760" mass="80385">MLNKSGALPIAMNVVSLPMKTLDEIDLPVIGMTCTACARHIENRLNTLPGVQASVNYATESAHIMSPSDMTIEALVQAVRDAGYDAIAPDSGVTLEQAAADDVRKMQLHFWVSFGFAVPVVLLSMIPALQFSSWQWIVFLLTIPVVTWGAWPFHRATLINLRHGTATMDTLISIGVLAAFTWSTWALIFGGSGALDYKADHGLGGMTGGMTLPALYFEVAAAVPVFVLAGRWFESRAKRRSSAAIRSLLSLQIADAMVVVDGVEHLVSLGELKVDDHFIVRPGERVATDGVVVSGASSIDEALLTGESVPVLVEPGSKVVGATINLDGRLEVRATGVGEQTKLAQIAQLVTAAQTGKAPIQRLADRVSAIFVPSVLVAAVVTWLVWFLTTQDAQQAFTAAVAVLIIACPCALGLATPIALLVGTGRGAQMGIVIRGPETLEQSRRVNVMLLDKTGTVTTGKVELRSITSAPELSEDDLINIAAPIEKFSEHPLAKAIADQPHQSSDVTNFQNFPGLGAKGTLGFKDVIVGRPSWVLIQTGQSEPDWFSHALNEASREGLARVAVASAGELIGLITLSDTVRSTSAGAIQELMNLGVHPVLLSGDNETVARQVADQVGISEVIAEVAPEGKVEVVRERQGQNFVVAMVGDGVNDAAALAQADLGLAMSSGSDVAIEASDITLVRNDLVAAVDALRLSRQTLRVIKGNLFWAFAYNVAMIPLAALGLLSPLLAGAAMAFSSVFVVANSLRLRRFTSLTHMRS</sequence>
<dbReference type="InterPro" id="IPR023298">
    <property type="entry name" value="ATPase_P-typ_TM_dom_sf"/>
</dbReference>
<keyword evidence="3 10" id="KW-0812">Transmembrane</keyword>
<dbReference type="Gene3D" id="3.30.70.100">
    <property type="match status" value="1"/>
</dbReference>
<keyword evidence="4" id="KW-0479">Metal-binding</keyword>
<dbReference type="SFLD" id="SFLDG00002">
    <property type="entry name" value="C1.7:_P-type_atpase_like"/>
    <property type="match status" value="1"/>
</dbReference>
<dbReference type="GO" id="GO:0005524">
    <property type="term" value="F:ATP binding"/>
    <property type="evidence" value="ECO:0007669"/>
    <property type="project" value="UniProtKB-KW"/>
</dbReference>
<evidence type="ECO:0000256" key="10">
    <source>
        <dbReference type="SAM" id="Phobius"/>
    </source>
</evidence>
<protein>
    <submittedName>
        <fullName evidence="12">Unannotated protein</fullName>
    </submittedName>
</protein>
<dbReference type="SFLD" id="SFLDS00003">
    <property type="entry name" value="Haloacid_Dehalogenase"/>
    <property type="match status" value="1"/>
</dbReference>
<name>A0A6J7FKP4_9ZZZZ</name>
<dbReference type="NCBIfam" id="TIGR01525">
    <property type="entry name" value="ATPase-IB_hvy"/>
    <property type="match status" value="1"/>
</dbReference>
<dbReference type="GO" id="GO:0055070">
    <property type="term" value="P:copper ion homeostasis"/>
    <property type="evidence" value="ECO:0007669"/>
    <property type="project" value="TreeGrafter"/>
</dbReference>
<organism evidence="12">
    <name type="scientific">freshwater metagenome</name>
    <dbReference type="NCBI Taxonomy" id="449393"/>
    <lineage>
        <taxon>unclassified sequences</taxon>
        <taxon>metagenomes</taxon>
        <taxon>ecological metagenomes</taxon>
    </lineage>
</organism>
<gene>
    <name evidence="12" type="ORF">UFOPK3495_00576</name>
</gene>
<proteinExistence type="inferred from homology"/>
<keyword evidence="7" id="KW-1278">Translocase</keyword>
<dbReference type="SUPFAM" id="SSF56784">
    <property type="entry name" value="HAD-like"/>
    <property type="match status" value="1"/>
</dbReference>
<evidence type="ECO:0000256" key="5">
    <source>
        <dbReference type="ARBA" id="ARBA00022741"/>
    </source>
</evidence>
<dbReference type="GO" id="GO:0016020">
    <property type="term" value="C:membrane"/>
    <property type="evidence" value="ECO:0007669"/>
    <property type="project" value="InterPro"/>
</dbReference>
<comment type="similarity">
    <text evidence="2">Belongs to the cation transport ATPase (P-type) (TC 3.A.3) family. Type IB subfamily.</text>
</comment>
<feature type="transmembrane region" description="Helical" evidence="10">
    <location>
        <begin position="729"/>
        <end position="749"/>
    </location>
</feature>
<dbReference type="PROSITE" id="PS01047">
    <property type="entry name" value="HMA_1"/>
    <property type="match status" value="1"/>
</dbReference>
<dbReference type="Pfam" id="PF00403">
    <property type="entry name" value="HMA"/>
    <property type="match status" value="1"/>
</dbReference>
<dbReference type="PANTHER" id="PTHR43520">
    <property type="entry name" value="ATP7, ISOFORM B"/>
    <property type="match status" value="1"/>
</dbReference>
<dbReference type="GO" id="GO:0005507">
    <property type="term" value="F:copper ion binding"/>
    <property type="evidence" value="ECO:0007669"/>
    <property type="project" value="TreeGrafter"/>
</dbReference>
<dbReference type="FunFam" id="2.70.150.10:FF:000002">
    <property type="entry name" value="Copper-transporting ATPase 1, putative"/>
    <property type="match status" value="1"/>
</dbReference>
<feature type="transmembrane region" description="Helical" evidence="10">
    <location>
        <begin position="134"/>
        <end position="151"/>
    </location>
</feature>
<dbReference type="AlphaFoldDB" id="A0A6J7FKP4"/>
<evidence type="ECO:0000256" key="9">
    <source>
        <dbReference type="ARBA" id="ARBA00023136"/>
    </source>
</evidence>
<feature type="transmembrane region" description="Helical" evidence="10">
    <location>
        <begin position="108"/>
        <end position="128"/>
    </location>
</feature>
<dbReference type="InterPro" id="IPR018303">
    <property type="entry name" value="ATPase_P-typ_P_site"/>
</dbReference>
<dbReference type="SFLD" id="SFLDF00027">
    <property type="entry name" value="p-type_atpase"/>
    <property type="match status" value="1"/>
</dbReference>
<dbReference type="Pfam" id="PF00122">
    <property type="entry name" value="E1-E2_ATPase"/>
    <property type="match status" value="1"/>
</dbReference>
<dbReference type="CDD" id="cd02094">
    <property type="entry name" value="P-type_ATPase_Cu-like"/>
    <property type="match status" value="1"/>
</dbReference>
<dbReference type="GO" id="GO:0043682">
    <property type="term" value="F:P-type divalent copper transporter activity"/>
    <property type="evidence" value="ECO:0007669"/>
    <property type="project" value="TreeGrafter"/>
</dbReference>
<accession>A0A6J7FKP4</accession>
<dbReference type="InterPro" id="IPR006121">
    <property type="entry name" value="HMA_dom"/>
</dbReference>
<dbReference type="PRINTS" id="PR00119">
    <property type="entry name" value="CATATPASE"/>
</dbReference>
<dbReference type="PROSITE" id="PS50846">
    <property type="entry name" value="HMA_2"/>
    <property type="match status" value="1"/>
</dbReference>
<evidence type="ECO:0000256" key="1">
    <source>
        <dbReference type="ARBA" id="ARBA00004127"/>
    </source>
</evidence>
<dbReference type="Gene3D" id="3.40.50.1000">
    <property type="entry name" value="HAD superfamily/HAD-like"/>
    <property type="match status" value="1"/>
</dbReference>
<dbReference type="InterPro" id="IPR044492">
    <property type="entry name" value="P_typ_ATPase_HD_dom"/>
</dbReference>